<organism evidence="1">
    <name type="scientific">Rhizophora mucronata</name>
    <name type="common">Asiatic mangrove</name>
    <dbReference type="NCBI Taxonomy" id="61149"/>
    <lineage>
        <taxon>Eukaryota</taxon>
        <taxon>Viridiplantae</taxon>
        <taxon>Streptophyta</taxon>
        <taxon>Embryophyta</taxon>
        <taxon>Tracheophyta</taxon>
        <taxon>Spermatophyta</taxon>
        <taxon>Magnoliopsida</taxon>
        <taxon>eudicotyledons</taxon>
        <taxon>Gunneridae</taxon>
        <taxon>Pentapetalae</taxon>
        <taxon>rosids</taxon>
        <taxon>fabids</taxon>
        <taxon>Malpighiales</taxon>
        <taxon>Rhizophoraceae</taxon>
        <taxon>Rhizophora</taxon>
    </lineage>
</organism>
<proteinExistence type="predicted"/>
<dbReference type="EMBL" id="GGEC01079757">
    <property type="protein sequence ID" value="MBX60241.1"/>
    <property type="molecule type" value="Transcribed_RNA"/>
</dbReference>
<sequence length="23" mass="2815">MLIMHFYQSSSHFSLRTTKTSRR</sequence>
<accession>A0A2P2PZT5</accession>
<protein>
    <submittedName>
        <fullName evidence="1">Uncharacterized protein</fullName>
    </submittedName>
</protein>
<name>A0A2P2PZT5_RHIMU</name>
<dbReference type="AlphaFoldDB" id="A0A2P2PZT5"/>
<evidence type="ECO:0000313" key="1">
    <source>
        <dbReference type="EMBL" id="MBX60241.1"/>
    </source>
</evidence>
<reference evidence="1" key="1">
    <citation type="submission" date="2018-02" db="EMBL/GenBank/DDBJ databases">
        <title>Rhizophora mucronata_Transcriptome.</title>
        <authorList>
            <person name="Meera S.P."/>
            <person name="Sreeshan A."/>
            <person name="Augustine A."/>
        </authorList>
    </citation>
    <scope>NUCLEOTIDE SEQUENCE</scope>
    <source>
        <tissue evidence="1">Leaf</tissue>
    </source>
</reference>